<feature type="region of interest" description="Disordered" evidence="8">
    <location>
        <begin position="75"/>
        <end position="98"/>
    </location>
</feature>
<protein>
    <recommendedName>
        <fullName evidence="7">Ribonuclease P protein component</fullName>
        <ecNumber evidence="7">3.1.26.5</ecNumber>
    </recommendedName>
</protein>
<dbReference type="GO" id="GO:0000049">
    <property type="term" value="F:tRNA binding"/>
    <property type="evidence" value="ECO:0007669"/>
    <property type="project" value="InterPro"/>
</dbReference>
<evidence type="ECO:0000256" key="4">
    <source>
        <dbReference type="ARBA" id="ARBA00022759"/>
    </source>
</evidence>
<gene>
    <name evidence="9" type="primary">rnpA</name>
    <name evidence="9" type="ORF">DSM104635_01258</name>
</gene>
<dbReference type="GO" id="GO:0042781">
    <property type="term" value="F:3'-tRNA processing endoribonuclease activity"/>
    <property type="evidence" value="ECO:0007669"/>
    <property type="project" value="TreeGrafter"/>
</dbReference>
<evidence type="ECO:0000256" key="3">
    <source>
        <dbReference type="ARBA" id="ARBA00022722"/>
    </source>
</evidence>
<dbReference type="PANTHER" id="PTHR33992">
    <property type="entry name" value="RIBONUCLEASE P PROTEIN COMPONENT"/>
    <property type="match status" value="1"/>
</dbReference>
<evidence type="ECO:0000256" key="1">
    <source>
        <dbReference type="ARBA" id="ARBA00002663"/>
    </source>
</evidence>
<dbReference type="SUPFAM" id="SSF54211">
    <property type="entry name" value="Ribosomal protein S5 domain 2-like"/>
    <property type="match status" value="1"/>
</dbReference>
<evidence type="ECO:0000313" key="9">
    <source>
        <dbReference type="EMBL" id="QGZ94440.1"/>
    </source>
</evidence>
<proteinExistence type="predicted"/>
<keyword evidence="3" id="KW-0540">Nuclease</keyword>
<dbReference type="InterPro" id="IPR014721">
    <property type="entry name" value="Ribsml_uS5_D2-typ_fold_subgr"/>
</dbReference>
<dbReference type="KEGG" id="tsv:DSM104635_01258"/>
<dbReference type="EMBL" id="CP047045">
    <property type="protein sequence ID" value="QGZ94440.1"/>
    <property type="molecule type" value="Genomic_DNA"/>
</dbReference>
<dbReference type="InterPro" id="IPR020568">
    <property type="entry name" value="Ribosomal_Su5_D2-typ_SF"/>
</dbReference>
<dbReference type="GO" id="GO:0004526">
    <property type="term" value="F:ribonuclease P activity"/>
    <property type="evidence" value="ECO:0007669"/>
    <property type="project" value="UniProtKB-UniRule"/>
</dbReference>
<comment type="function">
    <text evidence="1">RNaseP catalyzes the removal of the 5'-leader sequence from pre-tRNA to produce the mature 5'-terminus. It can also cleave other RNA substrates such as 4.5S RNA. The protein component plays an auxiliary but essential role in vivo by binding to the 5'-leader sequence and broadening the substrate specificity of the ribozyme.</text>
</comment>
<evidence type="ECO:0000256" key="8">
    <source>
        <dbReference type="SAM" id="MobiDB-lite"/>
    </source>
</evidence>
<evidence type="ECO:0000313" key="10">
    <source>
        <dbReference type="Proteomes" id="UP000431269"/>
    </source>
</evidence>
<dbReference type="GO" id="GO:0030677">
    <property type="term" value="C:ribonuclease P complex"/>
    <property type="evidence" value="ECO:0007669"/>
    <property type="project" value="TreeGrafter"/>
</dbReference>
<accession>A0A6I6MHP6</accession>
<dbReference type="InterPro" id="IPR020539">
    <property type="entry name" value="RNase_P_CS"/>
</dbReference>
<dbReference type="AlphaFoldDB" id="A0A6I6MHP6"/>
<evidence type="ECO:0000256" key="2">
    <source>
        <dbReference type="ARBA" id="ARBA00022694"/>
    </source>
</evidence>
<dbReference type="NCBIfam" id="TIGR00188">
    <property type="entry name" value="rnpA"/>
    <property type="match status" value="1"/>
</dbReference>
<keyword evidence="10" id="KW-1185">Reference proteome</keyword>
<evidence type="ECO:0000256" key="7">
    <source>
        <dbReference type="NCBIfam" id="TIGR00188"/>
    </source>
</evidence>
<dbReference type="PANTHER" id="PTHR33992:SF1">
    <property type="entry name" value="RIBONUCLEASE P PROTEIN COMPONENT"/>
    <property type="match status" value="1"/>
</dbReference>
<keyword evidence="5 9" id="KW-0378">Hydrolase</keyword>
<organism evidence="9 10">
    <name type="scientific">Terricaulis silvestris</name>
    <dbReference type="NCBI Taxonomy" id="2686094"/>
    <lineage>
        <taxon>Bacteria</taxon>
        <taxon>Pseudomonadati</taxon>
        <taxon>Pseudomonadota</taxon>
        <taxon>Alphaproteobacteria</taxon>
        <taxon>Caulobacterales</taxon>
        <taxon>Caulobacteraceae</taxon>
        <taxon>Terricaulis</taxon>
    </lineage>
</organism>
<keyword evidence="2" id="KW-0819">tRNA processing</keyword>
<keyword evidence="4" id="KW-0255">Endonuclease</keyword>
<keyword evidence="6" id="KW-0694">RNA-binding</keyword>
<evidence type="ECO:0000256" key="6">
    <source>
        <dbReference type="ARBA" id="ARBA00022884"/>
    </source>
</evidence>
<dbReference type="Proteomes" id="UP000431269">
    <property type="component" value="Chromosome"/>
</dbReference>
<dbReference type="EC" id="3.1.26.5" evidence="7"/>
<feature type="compositionally biased region" description="Basic and acidic residues" evidence="8">
    <location>
        <begin position="79"/>
        <end position="98"/>
    </location>
</feature>
<sequence>MGIGFTASKKVGGAVIRNRAKRRLREAARQLLPKHGLAGVDYVLVARQSTPDADWAALLDDLKSALLRLAADLQAGATSERRPRAQSHPERETPTESD</sequence>
<dbReference type="PROSITE" id="PS00648">
    <property type="entry name" value="RIBONUCLEASE_P"/>
    <property type="match status" value="1"/>
</dbReference>
<evidence type="ECO:0000256" key="5">
    <source>
        <dbReference type="ARBA" id="ARBA00022801"/>
    </source>
</evidence>
<name>A0A6I6MHP6_9CAUL</name>
<reference evidence="10" key="1">
    <citation type="submission" date="2019-12" db="EMBL/GenBank/DDBJ databases">
        <title>Complete genome of Terracaulis silvestris 0127_4.</title>
        <authorList>
            <person name="Vieira S."/>
            <person name="Riedel T."/>
            <person name="Sproer C."/>
            <person name="Pascual J."/>
            <person name="Boedeker C."/>
            <person name="Overmann J."/>
        </authorList>
    </citation>
    <scope>NUCLEOTIDE SEQUENCE [LARGE SCALE GENOMIC DNA]</scope>
    <source>
        <strain evidence="10">0127_4</strain>
    </source>
</reference>
<dbReference type="Gene3D" id="3.30.230.10">
    <property type="match status" value="1"/>
</dbReference>
<dbReference type="InterPro" id="IPR000100">
    <property type="entry name" value="RNase_P"/>
</dbReference>
<dbReference type="Pfam" id="PF00825">
    <property type="entry name" value="Ribonuclease_P"/>
    <property type="match status" value="1"/>
</dbReference>